<keyword evidence="2" id="KW-1185">Reference proteome</keyword>
<reference evidence="1 2" key="1">
    <citation type="submission" date="2022-12" db="EMBL/GenBank/DDBJ databases">
        <title>Chromosome-scale assembly of the Ensete ventricosum genome.</title>
        <authorList>
            <person name="Dussert Y."/>
            <person name="Stocks J."/>
            <person name="Wendawek A."/>
            <person name="Woldeyes F."/>
            <person name="Nichols R.A."/>
            <person name="Borrell J.S."/>
        </authorList>
    </citation>
    <scope>NUCLEOTIDE SEQUENCE [LARGE SCALE GENOMIC DNA]</scope>
    <source>
        <strain evidence="2">cv. Maze</strain>
        <tissue evidence="1">Seeds</tissue>
    </source>
</reference>
<gene>
    <name evidence="1" type="ORF">OPV22_002658</name>
</gene>
<proteinExistence type="predicted"/>
<comment type="caution">
    <text evidence="1">The sequence shown here is derived from an EMBL/GenBank/DDBJ whole genome shotgun (WGS) entry which is preliminary data.</text>
</comment>
<dbReference type="AlphaFoldDB" id="A0AAV8RYK9"/>
<organism evidence="1 2">
    <name type="scientific">Ensete ventricosum</name>
    <name type="common">Abyssinian banana</name>
    <name type="synonym">Musa ensete</name>
    <dbReference type="NCBI Taxonomy" id="4639"/>
    <lineage>
        <taxon>Eukaryota</taxon>
        <taxon>Viridiplantae</taxon>
        <taxon>Streptophyta</taxon>
        <taxon>Embryophyta</taxon>
        <taxon>Tracheophyta</taxon>
        <taxon>Spermatophyta</taxon>
        <taxon>Magnoliopsida</taxon>
        <taxon>Liliopsida</taxon>
        <taxon>Zingiberales</taxon>
        <taxon>Musaceae</taxon>
        <taxon>Ensete</taxon>
    </lineage>
</organism>
<evidence type="ECO:0000313" key="1">
    <source>
        <dbReference type="EMBL" id="KAJ8512224.1"/>
    </source>
</evidence>
<protein>
    <submittedName>
        <fullName evidence="1">Uncharacterized protein</fullName>
    </submittedName>
</protein>
<accession>A0AAV8RYK9</accession>
<name>A0AAV8RYK9_ENSVE</name>
<dbReference type="EMBL" id="JAQQAF010000001">
    <property type="protein sequence ID" value="KAJ8512224.1"/>
    <property type="molecule type" value="Genomic_DNA"/>
</dbReference>
<evidence type="ECO:0000313" key="2">
    <source>
        <dbReference type="Proteomes" id="UP001222027"/>
    </source>
</evidence>
<dbReference type="Proteomes" id="UP001222027">
    <property type="component" value="Unassembled WGS sequence"/>
</dbReference>
<sequence>MPAAFIKILRLLQAPAAVLIGWKGLFPARLAIFSLHLHVPASALLSRLRLRLRQIPADLRLLKRIGSGNTGGRAAPGLPDLGIGICSLRRQPIWYSPNLAKPKSSIGNQRR</sequence>